<dbReference type="InterPro" id="IPR000873">
    <property type="entry name" value="AMP-dep_synth/lig_dom"/>
</dbReference>
<evidence type="ECO:0000256" key="3">
    <source>
        <dbReference type="SAM" id="MobiDB-lite"/>
    </source>
</evidence>
<dbReference type="FunFam" id="3.30.300.30:FF:000010">
    <property type="entry name" value="Enterobactin synthetase component F"/>
    <property type="match status" value="1"/>
</dbReference>
<protein>
    <submittedName>
        <fullName evidence="6">Amino acid adenylation domain-containing protein</fullName>
    </submittedName>
</protein>
<dbReference type="InterPro" id="IPR020459">
    <property type="entry name" value="AMP-binding"/>
</dbReference>
<dbReference type="PROSITE" id="PS00455">
    <property type="entry name" value="AMP_BINDING"/>
    <property type="match status" value="1"/>
</dbReference>
<feature type="domain" description="AMP-binding enzyme C-terminal" evidence="5">
    <location>
        <begin position="433"/>
        <end position="506"/>
    </location>
</feature>
<feature type="region of interest" description="Disordered" evidence="3">
    <location>
        <begin position="124"/>
        <end position="161"/>
    </location>
</feature>
<dbReference type="GO" id="GO:0031177">
    <property type="term" value="F:phosphopantetheine binding"/>
    <property type="evidence" value="ECO:0007669"/>
    <property type="project" value="TreeGrafter"/>
</dbReference>
<evidence type="ECO:0000259" key="4">
    <source>
        <dbReference type="Pfam" id="PF00501"/>
    </source>
</evidence>
<dbReference type="GO" id="GO:0044550">
    <property type="term" value="P:secondary metabolite biosynthetic process"/>
    <property type="evidence" value="ECO:0007669"/>
    <property type="project" value="TreeGrafter"/>
</dbReference>
<gene>
    <name evidence="6" type="ORF">AB5J50_15095</name>
</gene>
<keyword evidence="1" id="KW-0596">Phosphopantetheine</keyword>
<dbReference type="NCBIfam" id="TIGR01733">
    <property type="entry name" value="AA-adenyl-dom"/>
    <property type="match status" value="1"/>
</dbReference>
<dbReference type="GO" id="GO:0005737">
    <property type="term" value="C:cytoplasm"/>
    <property type="evidence" value="ECO:0007669"/>
    <property type="project" value="TreeGrafter"/>
</dbReference>
<dbReference type="AlphaFoldDB" id="A0AB39S705"/>
<dbReference type="InterPro" id="IPR010071">
    <property type="entry name" value="AA_adenyl_dom"/>
</dbReference>
<feature type="region of interest" description="Disordered" evidence="3">
    <location>
        <begin position="505"/>
        <end position="524"/>
    </location>
</feature>
<proteinExistence type="predicted"/>
<dbReference type="Gene3D" id="3.30.300.30">
    <property type="match status" value="1"/>
</dbReference>
<dbReference type="Gene3D" id="3.40.50.12780">
    <property type="entry name" value="N-terminal domain of ligase-like"/>
    <property type="match status" value="1"/>
</dbReference>
<dbReference type="Pfam" id="PF13193">
    <property type="entry name" value="AMP-binding_C"/>
    <property type="match status" value="1"/>
</dbReference>
<dbReference type="Pfam" id="PF00501">
    <property type="entry name" value="AMP-binding"/>
    <property type="match status" value="1"/>
</dbReference>
<dbReference type="InterPro" id="IPR042099">
    <property type="entry name" value="ANL_N_sf"/>
</dbReference>
<dbReference type="GO" id="GO:0043041">
    <property type="term" value="P:amino acid activation for nonribosomal peptide biosynthetic process"/>
    <property type="evidence" value="ECO:0007669"/>
    <property type="project" value="TreeGrafter"/>
</dbReference>
<feature type="compositionally biased region" description="Low complexity" evidence="3">
    <location>
        <begin position="137"/>
        <end position="156"/>
    </location>
</feature>
<keyword evidence="2" id="KW-0597">Phosphoprotein</keyword>
<dbReference type="PRINTS" id="PR00154">
    <property type="entry name" value="AMPBINDING"/>
</dbReference>
<name>A0AB39S705_9ACTN</name>
<dbReference type="SUPFAM" id="SSF56801">
    <property type="entry name" value="Acetyl-CoA synthetase-like"/>
    <property type="match status" value="1"/>
</dbReference>
<sequence>MIPATIPEAFRRQVALRPDAVAVATVAERLSYAELDRRSDDLAHDLVAAGVRPGDRVLVCLERSVGLVVGLLAVLKARAAYLPVDLGEAPARLAGILADAEVRLALCDTVGAALLENQDVPVLREGGGAARPEPSDEGGAAPGPLGHPGLPGDPELPAGPHDLADAEDLACIMYTSGSTGRPKGVMVPHRAVLNLVTEPNYVTLTPEDRVLHLAPVAFDAATFEIWGALLNGARLEPAPASPVGPQELGALLRERRISVLWLTAALFHRQIDFSPESLSGARVVLAGGDVLSVEHVRKLRAAAPELEIVNGYGPTEATTFSVCHRIAAEEEFAHSVPIGVPVQGALAELRDESGTAAVDEGAEGELWIAGAGVAHGYWRRPDLTAERFVADAAGRTWYRTGDLARRRADGVLEFLGRIDGQFKLRGHRVEPGEIENLLAAHPQVRQAAVGVRDNLVGDPKLVAWVTTIGPLDRKALRAYVRERLPEYMVPTVFATVDALPVTPNGKVDRPALPTPDWRRKENYV</sequence>
<dbReference type="EMBL" id="CP163440">
    <property type="protein sequence ID" value="XDQ62032.1"/>
    <property type="molecule type" value="Genomic_DNA"/>
</dbReference>
<dbReference type="InterPro" id="IPR020845">
    <property type="entry name" value="AMP-binding_CS"/>
</dbReference>
<dbReference type="RefSeq" id="WP_369258323.1">
    <property type="nucleotide sequence ID" value="NZ_CP163440.1"/>
</dbReference>
<feature type="domain" description="AMP-dependent synthetase/ligase" evidence="4">
    <location>
        <begin position="10"/>
        <end position="378"/>
    </location>
</feature>
<evidence type="ECO:0000256" key="2">
    <source>
        <dbReference type="ARBA" id="ARBA00022553"/>
    </source>
</evidence>
<accession>A0AB39S705</accession>
<evidence type="ECO:0000259" key="5">
    <source>
        <dbReference type="Pfam" id="PF13193"/>
    </source>
</evidence>
<dbReference type="CDD" id="cd12117">
    <property type="entry name" value="A_NRPS_Srf_like"/>
    <property type="match status" value="1"/>
</dbReference>
<reference evidence="6" key="1">
    <citation type="submission" date="2024-07" db="EMBL/GenBank/DDBJ databases">
        <authorList>
            <person name="Yu S.T."/>
        </authorList>
    </citation>
    <scope>NUCLEOTIDE SEQUENCE</scope>
    <source>
        <strain evidence="6">R35</strain>
    </source>
</reference>
<dbReference type="PANTHER" id="PTHR45527:SF1">
    <property type="entry name" value="FATTY ACID SYNTHASE"/>
    <property type="match status" value="1"/>
</dbReference>
<dbReference type="InterPro" id="IPR045851">
    <property type="entry name" value="AMP-bd_C_sf"/>
</dbReference>
<organism evidence="6">
    <name type="scientific">Streptomyces sp. R35</name>
    <dbReference type="NCBI Taxonomy" id="3238630"/>
    <lineage>
        <taxon>Bacteria</taxon>
        <taxon>Bacillati</taxon>
        <taxon>Actinomycetota</taxon>
        <taxon>Actinomycetes</taxon>
        <taxon>Kitasatosporales</taxon>
        <taxon>Streptomycetaceae</taxon>
        <taxon>Streptomyces</taxon>
    </lineage>
</organism>
<evidence type="ECO:0000256" key="1">
    <source>
        <dbReference type="ARBA" id="ARBA00022450"/>
    </source>
</evidence>
<dbReference type="PANTHER" id="PTHR45527">
    <property type="entry name" value="NONRIBOSOMAL PEPTIDE SYNTHETASE"/>
    <property type="match status" value="1"/>
</dbReference>
<dbReference type="InterPro" id="IPR025110">
    <property type="entry name" value="AMP-bd_C"/>
</dbReference>
<evidence type="ECO:0000313" key="6">
    <source>
        <dbReference type="EMBL" id="XDQ62032.1"/>
    </source>
</evidence>